<proteinExistence type="predicted"/>
<evidence type="ECO:0000313" key="2">
    <source>
        <dbReference type="Proteomes" id="UP000721844"/>
    </source>
</evidence>
<organism evidence="1 2">
    <name type="scientific">Acidisoma cellulosilyticum</name>
    <dbReference type="NCBI Taxonomy" id="2802395"/>
    <lineage>
        <taxon>Bacteria</taxon>
        <taxon>Pseudomonadati</taxon>
        <taxon>Pseudomonadota</taxon>
        <taxon>Alphaproteobacteria</taxon>
        <taxon>Acetobacterales</taxon>
        <taxon>Acidocellaceae</taxon>
        <taxon>Acidisoma</taxon>
    </lineage>
</organism>
<sequence length="169" mass="19490">MAKTWFVADTHFGHRGIIEMCFRPFASIEEHDAALISNWNSRVGGSDTVYHLGDFSHRSGRDCSHYLDRLKGKVHLIHGNHDREATRADERWLSSTPMMHINHQGHHITLCHYAMRVWPKSHRGSLHLYGHSHGRLSGDRQSLDVGVDCWGYYPISLDEILERLQTQPD</sequence>
<dbReference type="SUPFAM" id="SSF56300">
    <property type="entry name" value="Metallo-dependent phosphatases"/>
    <property type="match status" value="1"/>
</dbReference>
<evidence type="ECO:0000313" key="1">
    <source>
        <dbReference type="EMBL" id="MCB8881687.1"/>
    </source>
</evidence>
<dbReference type="GO" id="GO:0016787">
    <property type="term" value="F:hydrolase activity"/>
    <property type="evidence" value="ECO:0007669"/>
    <property type="project" value="InterPro"/>
</dbReference>
<dbReference type="AlphaFoldDB" id="A0A964E4S7"/>
<keyword evidence="2" id="KW-1185">Reference proteome</keyword>
<protein>
    <submittedName>
        <fullName evidence="1">Metallophosphoesterase</fullName>
    </submittedName>
</protein>
<reference evidence="1 2" key="1">
    <citation type="journal article" date="2021" name="Microorganisms">
        <title>Acidisoma silvae sp. nov. and Acidisomacellulosilytica sp. nov., Two Acidophilic Bacteria Isolated from Decaying Wood, Hydrolyzing Cellulose and Producing Poly-3-hydroxybutyrate.</title>
        <authorList>
            <person name="Mieszkin S."/>
            <person name="Pouder E."/>
            <person name="Uroz S."/>
            <person name="Simon-Colin C."/>
            <person name="Alain K."/>
        </authorList>
    </citation>
    <scope>NUCLEOTIDE SEQUENCE [LARGE SCALE GENOMIC DNA]</scope>
    <source>
        <strain evidence="1 2">HW T5.17</strain>
    </source>
</reference>
<dbReference type="Gene3D" id="3.60.21.10">
    <property type="match status" value="1"/>
</dbReference>
<dbReference type="EMBL" id="JAESVA010000005">
    <property type="protein sequence ID" value="MCB8881687.1"/>
    <property type="molecule type" value="Genomic_DNA"/>
</dbReference>
<dbReference type="InterPro" id="IPR029052">
    <property type="entry name" value="Metallo-depent_PP-like"/>
</dbReference>
<accession>A0A964E4S7</accession>
<name>A0A964E4S7_9PROT</name>
<comment type="caution">
    <text evidence="1">The sequence shown here is derived from an EMBL/GenBank/DDBJ whole genome shotgun (WGS) entry which is preliminary data.</text>
</comment>
<dbReference type="Proteomes" id="UP000721844">
    <property type="component" value="Unassembled WGS sequence"/>
</dbReference>
<dbReference type="RefSeq" id="WP_227308352.1">
    <property type="nucleotide sequence ID" value="NZ_JAESVA010000005.1"/>
</dbReference>
<gene>
    <name evidence="1" type="ORF">ACELLULO517_15675</name>
</gene>